<dbReference type="GO" id="GO:0016491">
    <property type="term" value="F:oxidoreductase activity"/>
    <property type="evidence" value="ECO:0007669"/>
    <property type="project" value="UniProtKB-KW"/>
</dbReference>
<accession>A0A366EU62</accession>
<sequence length="52" mass="5460">MRESNKVVAITGASSGIGRATARLLASRGYTVALGARREDILAALTSELRND</sequence>
<evidence type="ECO:0000313" key="3">
    <source>
        <dbReference type="EMBL" id="RBP05035.1"/>
    </source>
</evidence>
<evidence type="ECO:0000313" key="4">
    <source>
        <dbReference type="Proteomes" id="UP000253529"/>
    </source>
</evidence>
<dbReference type="Proteomes" id="UP000253529">
    <property type="component" value="Unassembled WGS sequence"/>
</dbReference>
<name>A0A366EU62_9HYPH</name>
<dbReference type="InterPro" id="IPR002347">
    <property type="entry name" value="SDR_fam"/>
</dbReference>
<keyword evidence="2" id="KW-0560">Oxidoreductase</keyword>
<evidence type="ECO:0000256" key="2">
    <source>
        <dbReference type="ARBA" id="ARBA00023002"/>
    </source>
</evidence>
<reference evidence="3 4" key="1">
    <citation type="submission" date="2018-06" db="EMBL/GenBank/DDBJ databases">
        <title>Genomic Encyclopedia of Type Strains, Phase IV (KMG-IV): sequencing the most valuable type-strain genomes for metagenomic binning, comparative biology and taxonomic classification.</title>
        <authorList>
            <person name="Goeker M."/>
        </authorList>
    </citation>
    <scope>NUCLEOTIDE SEQUENCE [LARGE SCALE GENOMIC DNA]</scope>
    <source>
        <strain evidence="3 4">DSM 24875</strain>
    </source>
</reference>
<dbReference type="SUPFAM" id="SSF51735">
    <property type="entry name" value="NAD(P)-binding Rossmann-fold domains"/>
    <property type="match status" value="1"/>
</dbReference>
<evidence type="ECO:0000256" key="1">
    <source>
        <dbReference type="ARBA" id="ARBA00006484"/>
    </source>
</evidence>
<dbReference type="EMBL" id="QNRK01000037">
    <property type="protein sequence ID" value="RBP05035.1"/>
    <property type="molecule type" value="Genomic_DNA"/>
</dbReference>
<organism evidence="3 4">
    <name type="scientific">Roseiarcus fermentans</name>
    <dbReference type="NCBI Taxonomy" id="1473586"/>
    <lineage>
        <taxon>Bacteria</taxon>
        <taxon>Pseudomonadati</taxon>
        <taxon>Pseudomonadota</taxon>
        <taxon>Alphaproteobacteria</taxon>
        <taxon>Hyphomicrobiales</taxon>
        <taxon>Roseiarcaceae</taxon>
        <taxon>Roseiarcus</taxon>
    </lineage>
</organism>
<gene>
    <name evidence="3" type="ORF">DFR50_13720</name>
</gene>
<dbReference type="GO" id="GO:0016020">
    <property type="term" value="C:membrane"/>
    <property type="evidence" value="ECO:0007669"/>
    <property type="project" value="TreeGrafter"/>
</dbReference>
<keyword evidence="4" id="KW-1185">Reference proteome</keyword>
<dbReference type="Gene3D" id="3.40.50.720">
    <property type="entry name" value="NAD(P)-binding Rossmann-like Domain"/>
    <property type="match status" value="1"/>
</dbReference>
<comment type="caution">
    <text evidence="3">The sequence shown here is derived from an EMBL/GenBank/DDBJ whole genome shotgun (WGS) entry which is preliminary data.</text>
</comment>
<dbReference type="Pfam" id="PF00106">
    <property type="entry name" value="adh_short"/>
    <property type="match status" value="1"/>
</dbReference>
<dbReference type="AlphaFoldDB" id="A0A366EU62"/>
<dbReference type="PANTHER" id="PTHR44196">
    <property type="entry name" value="DEHYDROGENASE/REDUCTASE SDR FAMILY MEMBER 7B"/>
    <property type="match status" value="1"/>
</dbReference>
<proteinExistence type="inferred from homology"/>
<dbReference type="OrthoDB" id="8112199at2"/>
<dbReference type="InterPro" id="IPR036291">
    <property type="entry name" value="NAD(P)-bd_dom_sf"/>
</dbReference>
<comment type="similarity">
    <text evidence="1">Belongs to the short-chain dehydrogenases/reductases (SDR) family.</text>
</comment>
<dbReference type="PANTHER" id="PTHR44196:SF1">
    <property type="entry name" value="DEHYDROGENASE_REDUCTASE SDR FAMILY MEMBER 7B"/>
    <property type="match status" value="1"/>
</dbReference>
<protein>
    <submittedName>
        <fullName evidence="3">Short subunit dehydrogenase</fullName>
    </submittedName>
</protein>